<dbReference type="OrthoDB" id="3048899at2759"/>
<reference evidence="1 2" key="1">
    <citation type="submission" date="2014-04" db="EMBL/GenBank/DDBJ databases">
        <authorList>
            <consortium name="DOE Joint Genome Institute"/>
            <person name="Kuo A."/>
            <person name="Kohler A."/>
            <person name="Nagy L.G."/>
            <person name="Floudas D."/>
            <person name="Copeland A."/>
            <person name="Barry K.W."/>
            <person name="Cichocki N."/>
            <person name="Veneault-Fourrey C."/>
            <person name="LaButti K."/>
            <person name="Lindquist E.A."/>
            <person name="Lipzen A."/>
            <person name="Lundell T."/>
            <person name="Morin E."/>
            <person name="Murat C."/>
            <person name="Sun H."/>
            <person name="Tunlid A."/>
            <person name="Henrissat B."/>
            <person name="Grigoriev I.V."/>
            <person name="Hibbett D.S."/>
            <person name="Martin F."/>
            <person name="Nordberg H.P."/>
            <person name="Cantor M.N."/>
            <person name="Hua S.X."/>
        </authorList>
    </citation>
    <scope>NUCLEOTIDE SEQUENCE [LARGE SCALE GENOMIC DNA]</scope>
    <source>
        <strain evidence="1 2">LaAM-08-1</strain>
    </source>
</reference>
<reference evidence="2" key="2">
    <citation type="submission" date="2015-01" db="EMBL/GenBank/DDBJ databases">
        <title>Evolutionary Origins and Diversification of the Mycorrhizal Mutualists.</title>
        <authorList>
            <consortium name="DOE Joint Genome Institute"/>
            <consortium name="Mycorrhizal Genomics Consortium"/>
            <person name="Kohler A."/>
            <person name="Kuo A."/>
            <person name="Nagy L.G."/>
            <person name="Floudas D."/>
            <person name="Copeland A."/>
            <person name="Barry K.W."/>
            <person name="Cichocki N."/>
            <person name="Veneault-Fourrey C."/>
            <person name="LaButti K."/>
            <person name="Lindquist E.A."/>
            <person name="Lipzen A."/>
            <person name="Lundell T."/>
            <person name="Morin E."/>
            <person name="Murat C."/>
            <person name="Riley R."/>
            <person name="Ohm R."/>
            <person name="Sun H."/>
            <person name="Tunlid A."/>
            <person name="Henrissat B."/>
            <person name="Grigoriev I.V."/>
            <person name="Hibbett D.S."/>
            <person name="Martin F."/>
        </authorList>
    </citation>
    <scope>NUCLEOTIDE SEQUENCE [LARGE SCALE GENOMIC DNA]</scope>
    <source>
        <strain evidence="2">LaAM-08-1</strain>
    </source>
</reference>
<dbReference type="EMBL" id="KN838761">
    <property type="protein sequence ID" value="KIJ95286.1"/>
    <property type="molecule type" value="Genomic_DNA"/>
</dbReference>
<organism evidence="1 2">
    <name type="scientific">Laccaria amethystina LaAM-08-1</name>
    <dbReference type="NCBI Taxonomy" id="1095629"/>
    <lineage>
        <taxon>Eukaryota</taxon>
        <taxon>Fungi</taxon>
        <taxon>Dikarya</taxon>
        <taxon>Basidiomycota</taxon>
        <taxon>Agaricomycotina</taxon>
        <taxon>Agaricomycetes</taxon>
        <taxon>Agaricomycetidae</taxon>
        <taxon>Agaricales</taxon>
        <taxon>Agaricineae</taxon>
        <taxon>Hydnangiaceae</taxon>
        <taxon>Laccaria</taxon>
    </lineage>
</organism>
<dbReference type="HOGENOM" id="CLU_973390_0_0_1"/>
<evidence type="ECO:0000313" key="2">
    <source>
        <dbReference type="Proteomes" id="UP000054477"/>
    </source>
</evidence>
<dbReference type="AlphaFoldDB" id="A0A0C9XBY8"/>
<gene>
    <name evidence="1" type="ORF">K443DRAFT_109023</name>
</gene>
<protein>
    <submittedName>
        <fullName evidence="1">Uncharacterized protein</fullName>
    </submittedName>
</protein>
<name>A0A0C9XBY8_9AGAR</name>
<dbReference type="Proteomes" id="UP000054477">
    <property type="component" value="Unassembled WGS sequence"/>
</dbReference>
<sequence>MIFWDLHSIVHIPVSDKKPIRFYHASLRDFLMDRHRSRNLYIDGSKAHSFLLNLCIQTLTDFHGGSTREKTAVALQYSMDYWVTHYNYGDKLDPGILDKVLEEYNPETWLPLDGSADAAAFISWWNDFALLRDRFHSRVSVLIYLCNPECSALCFRYTSVLDRYLVHRFQKHKLPSVAAALMWLTLLGPVDRAPLCLGGHELIVKEAEWLWEVRTCMNDKIQFLYFFMCFLSNHERSGNLFVGSAISITHFAQVCAQRAWRGILVLDHPFGSENWRYVHFESLTRC</sequence>
<proteinExistence type="predicted"/>
<evidence type="ECO:0000313" key="1">
    <source>
        <dbReference type="EMBL" id="KIJ95286.1"/>
    </source>
</evidence>
<accession>A0A0C9XBY8</accession>
<keyword evidence="2" id="KW-1185">Reference proteome</keyword>